<comment type="caution">
    <text evidence="2">The sequence shown here is derived from an EMBL/GenBank/DDBJ whole genome shotgun (WGS) entry which is preliminary data.</text>
</comment>
<organism evidence="2 3">
    <name type="scientific">Neoarthrinium moseri</name>
    <dbReference type="NCBI Taxonomy" id="1658444"/>
    <lineage>
        <taxon>Eukaryota</taxon>
        <taxon>Fungi</taxon>
        <taxon>Dikarya</taxon>
        <taxon>Ascomycota</taxon>
        <taxon>Pezizomycotina</taxon>
        <taxon>Sordariomycetes</taxon>
        <taxon>Xylariomycetidae</taxon>
        <taxon>Amphisphaeriales</taxon>
        <taxon>Apiosporaceae</taxon>
        <taxon>Neoarthrinium</taxon>
    </lineage>
</organism>
<dbReference type="Proteomes" id="UP000829685">
    <property type="component" value="Unassembled WGS sequence"/>
</dbReference>
<keyword evidence="1" id="KW-0732">Signal</keyword>
<evidence type="ECO:0000256" key="1">
    <source>
        <dbReference type="SAM" id="SignalP"/>
    </source>
</evidence>
<protein>
    <recommendedName>
        <fullName evidence="4">Extracellular membrane protein CFEM domain-containing protein</fullName>
    </recommendedName>
</protein>
<sequence>MRFFAVLALGVGLAFAAPIEVDGTESFACSVDAIDTCVADTGLDGPACFAQVCANMGAVELRRRQDNSDTCTEDALLEGTLDDRNAKKIGGRGTRSITVIPCRRRSGTASQTRSAGENESLQRHPLRTDITSRFTWPQSLSGSPRCIVCHVFQDSRPVTVAFFTFNNAISTDTYWQGVAESSGPDCTNI</sequence>
<dbReference type="EMBL" id="JAFIMR010000005">
    <property type="protein sequence ID" value="KAI1879094.1"/>
    <property type="molecule type" value="Genomic_DNA"/>
</dbReference>
<evidence type="ECO:0008006" key="4">
    <source>
        <dbReference type="Google" id="ProtNLM"/>
    </source>
</evidence>
<feature type="chain" id="PRO_5040478348" description="Extracellular membrane protein CFEM domain-containing protein" evidence="1">
    <location>
        <begin position="17"/>
        <end position="189"/>
    </location>
</feature>
<dbReference type="OrthoDB" id="4771395at2759"/>
<proteinExistence type="predicted"/>
<name>A0A9P9WTX5_9PEZI</name>
<dbReference type="AlphaFoldDB" id="A0A9P9WTX5"/>
<keyword evidence="3" id="KW-1185">Reference proteome</keyword>
<evidence type="ECO:0000313" key="2">
    <source>
        <dbReference type="EMBL" id="KAI1879094.1"/>
    </source>
</evidence>
<evidence type="ECO:0000313" key="3">
    <source>
        <dbReference type="Proteomes" id="UP000829685"/>
    </source>
</evidence>
<feature type="signal peptide" evidence="1">
    <location>
        <begin position="1"/>
        <end position="16"/>
    </location>
</feature>
<gene>
    <name evidence="2" type="ORF">JX265_003271</name>
</gene>
<accession>A0A9P9WTX5</accession>
<reference evidence="2" key="1">
    <citation type="submission" date="2021-03" db="EMBL/GenBank/DDBJ databases">
        <title>Revisited historic fungal species revealed as producer of novel bioactive compounds through whole genome sequencing and comparative genomics.</title>
        <authorList>
            <person name="Vignolle G.A."/>
            <person name="Hochenegger N."/>
            <person name="Mach R.L."/>
            <person name="Mach-Aigner A.R."/>
            <person name="Javad Rahimi M."/>
            <person name="Salim K.A."/>
            <person name="Chan C.M."/>
            <person name="Lim L.B.L."/>
            <person name="Cai F."/>
            <person name="Druzhinina I.S."/>
            <person name="U'Ren J.M."/>
            <person name="Derntl C."/>
        </authorList>
    </citation>
    <scope>NUCLEOTIDE SEQUENCE</scope>
    <source>
        <strain evidence="2">TUCIM 5799</strain>
    </source>
</reference>